<accession>A0A2H5BP66</accession>
<keyword evidence="1" id="KW-0472">Membrane</keyword>
<evidence type="ECO:0000256" key="1">
    <source>
        <dbReference type="SAM" id="Phobius"/>
    </source>
</evidence>
<evidence type="ECO:0000313" key="3">
    <source>
        <dbReference type="Proteomes" id="UP000241345"/>
    </source>
</evidence>
<name>A0A2H5BP66_9CAUD</name>
<evidence type="ECO:0000313" key="2">
    <source>
        <dbReference type="EMBL" id="AUG88130.1"/>
    </source>
</evidence>
<proteinExistence type="predicted"/>
<keyword evidence="1" id="KW-0812">Transmembrane</keyword>
<sequence>MMNKRGFGLFFFMCYSGYNPPVTYYLIYRNANLFTLRMVVILG</sequence>
<organism evidence="2 3">
    <name type="scientific">Klebsiella phage May</name>
    <dbReference type="NCBI Taxonomy" id="2054272"/>
    <lineage>
        <taxon>Viruses</taxon>
        <taxon>Duplodnaviria</taxon>
        <taxon>Heunggongvirae</taxon>
        <taxon>Uroviricota</taxon>
        <taxon>Caudoviricetes</taxon>
        <taxon>Pantevenvirales</taxon>
        <taxon>Ackermannviridae</taxon>
        <taxon>Taipeivirus</taxon>
        <taxon>Taipeivirus may</taxon>
    </lineage>
</organism>
<protein>
    <submittedName>
        <fullName evidence="2">Uncharacterized protein</fullName>
    </submittedName>
</protein>
<dbReference type="Proteomes" id="UP000241345">
    <property type="component" value="Segment"/>
</dbReference>
<feature type="transmembrane region" description="Helical" evidence="1">
    <location>
        <begin position="7"/>
        <end position="28"/>
    </location>
</feature>
<reference evidence="2 3" key="2">
    <citation type="journal article" date="2019" name="Microbiol. Resour. Announc.">
        <title>Complete Genome Sequence of Klebsiella pneumoniae Myophage May.</title>
        <authorList>
            <person name="Nguyen K.T."/>
            <person name="Bonasera R."/>
            <person name="Benson G."/>
            <person name="Hernandez-Morales A.C."/>
            <person name="Gill J.J."/>
            <person name="Liu M."/>
        </authorList>
    </citation>
    <scope>NUCLEOTIDE SEQUENCE [LARGE SCALE GENOMIC DNA]</scope>
</reference>
<dbReference type="EMBL" id="MG428991">
    <property type="protein sequence ID" value="AUG88130.1"/>
    <property type="molecule type" value="Genomic_DNA"/>
</dbReference>
<keyword evidence="3" id="KW-1185">Reference proteome</keyword>
<reference evidence="3" key="1">
    <citation type="submission" date="2017-11" db="EMBL/GenBank/DDBJ databases">
        <title>Complete Genome of Klebsiella pneumoniae Myophage May.</title>
        <authorList>
            <person name="Nguyen K."/>
            <person name="Bonasera R."/>
            <person name="Gill J.J."/>
            <person name="Liu M."/>
        </authorList>
    </citation>
    <scope>NUCLEOTIDE SEQUENCE [LARGE SCALE GENOMIC DNA]</scope>
</reference>
<gene>
    <name evidence="2" type="ORF">CPT_May_216</name>
</gene>
<keyword evidence="1" id="KW-1133">Transmembrane helix</keyword>